<keyword evidence="4" id="KW-1185">Reference proteome</keyword>
<feature type="coiled-coil region" evidence="1">
    <location>
        <begin position="817"/>
        <end position="908"/>
    </location>
</feature>
<dbReference type="Proteomes" id="UP000887013">
    <property type="component" value="Unassembled WGS sequence"/>
</dbReference>
<dbReference type="EMBL" id="BMAW01111385">
    <property type="protein sequence ID" value="GFT47701.1"/>
    <property type="molecule type" value="Genomic_DNA"/>
</dbReference>
<feature type="coiled-coil region" evidence="1">
    <location>
        <begin position="972"/>
        <end position="999"/>
    </location>
</feature>
<feature type="coiled-coil region" evidence="1">
    <location>
        <begin position="322"/>
        <end position="377"/>
    </location>
</feature>
<protein>
    <submittedName>
        <fullName evidence="3">Centromere-associated protein E</fullName>
    </submittedName>
</protein>
<feature type="region of interest" description="Disordered" evidence="2">
    <location>
        <begin position="48"/>
        <end position="82"/>
    </location>
</feature>
<name>A0A8X6P2N1_NEPPI</name>
<reference evidence="3" key="1">
    <citation type="submission" date="2020-08" db="EMBL/GenBank/DDBJ databases">
        <title>Multicomponent nature underlies the extraordinary mechanical properties of spider dragline silk.</title>
        <authorList>
            <person name="Kono N."/>
            <person name="Nakamura H."/>
            <person name="Mori M."/>
            <person name="Yoshida Y."/>
            <person name="Ohtoshi R."/>
            <person name="Malay A.D."/>
            <person name="Moran D.A.P."/>
            <person name="Tomita M."/>
            <person name="Numata K."/>
            <person name="Arakawa K."/>
        </authorList>
    </citation>
    <scope>NUCLEOTIDE SEQUENCE</scope>
</reference>
<feature type="compositionally biased region" description="Basic and acidic residues" evidence="2">
    <location>
        <begin position="1225"/>
        <end position="1240"/>
    </location>
</feature>
<gene>
    <name evidence="3" type="primary">CENPE_1</name>
    <name evidence="3" type="ORF">NPIL_36361</name>
</gene>
<feature type="region of interest" description="Disordered" evidence="2">
    <location>
        <begin position="1211"/>
        <end position="1252"/>
    </location>
</feature>
<evidence type="ECO:0000313" key="4">
    <source>
        <dbReference type="Proteomes" id="UP000887013"/>
    </source>
</evidence>
<comment type="caution">
    <text evidence="3">The sequence shown here is derived from an EMBL/GenBank/DDBJ whole genome shotgun (WGS) entry which is preliminary data.</text>
</comment>
<evidence type="ECO:0000256" key="1">
    <source>
        <dbReference type="SAM" id="Coils"/>
    </source>
</evidence>
<accession>A0A8X6P2N1</accession>
<proteinExistence type="predicted"/>
<keyword evidence="1" id="KW-0175">Coiled coil</keyword>
<feature type="coiled-coil region" evidence="1">
    <location>
        <begin position="669"/>
        <end position="774"/>
    </location>
</feature>
<organism evidence="3 4">
    <name type="scientific">Nephila pilipes</name>
    <name type="common">Giant wood spider</name>
    <name type="synonym">Nephila maculata</name>
    <dbReference type="NCBI Taxonomy" id="299642"/>
    <lineage>
        <taxon>Eukaryota</taxon>
        <taxon>Metazoa</taxon>
        <taxon>Ecdysozoa</taxon>
        <taxon>Arthropoda</taxon>
        <taxon>Chelicerata</taxon>
        <taxon>Arachnida</taxon>
        <taxon>Araneae</taxon>
        <taxon>Araneomorphae</taxon>
        <taxon>Entelegynae</taxon>
        <taxon>Araneoidea</taxon>
        <taxon>Nephilidae</taxon>
        <taxon>Nephila</taxon>
    </lineage>
</organism>
<evidence type="ECO:0000256" key="2">
    <source>
        <dbReference type="SAM" id="MobiDB-lite"/>
    </source>
</evidence>
<feature type="non-terminal residue" evidence="3">
    <location>
        <position position="1"/>
    </location>
</feature>
<evidence type="ECO:0000313" key="3">
    <source>
        <dbReference type="EMBL" id="GFT47701.1"/>
    </source>
</evidence>
<dbReference type="AlphaFoldDB" id="A0A8X6P2N1"/>
<sequence>PENKCYLPGLSTPKSEKIRALTEKVLRLEKEHAELQEFTRLEKQIMTEDHLHPNVDGDKEISSATEEKSEESNFHLNKLEKNESGSMIQHDLDTLEKFPRNVESLECPMIAEDVKPNEILKTDSNINSSTVDMNEEKEEILQYLESTVKILGKRKHIDSSPLSDKLCSNYKIMFDMFNLILQYQCSTFQGCFKSELSKKIHDALDDLNKIFETFNNHTGCNETIEVMIENFMNKTDYVLKEIEMCSLDADDDKNTIMNQSRPFESFCDLPSFEKSFIHTKSPRFSIEANQSDHKEVTNVNISNSVCDPGKIEETALSSDNENKELKNKILTLEGDIEKYLKTISDYKYNFELKDKQISILKDKVEIQKQMIDTFENELALKKDLANKDRIDVSCNTVPDNVAVTFTDQACQITYMREVSLTSSSLLNDSIELKIPKKDTVCLSEKQQSNFNKSLVDNEISQNKNCEELPQQDLQTFQANQENVTQQIRVDLEATLSDLSELKLFTLEFMKSEMKKEYLKDIESFSVQENCPLQDQVKIEITALKEMLMRLRFYLQNQNESTEYFNTFLEGKLVEISNLEDKLKLSESVIGERDTELKKLEDALITMEIDLSSLIQKLKSVGSFQNKVNFDWEDDFSFVINASKALNCVISIQKIISEMDSVFNKKAMWINALSEKLKDTEEELIVLKEKEKNFLDLIKSMQADENQKYLELLKQLEKTETSKEKVEDEFKNIKSQLESLMKEKECLQEELDSKIMFYSNKIEDLEIKYDAEKQEWTSKTEECVKKVEEKCDQMLIDQENKFFDEINKINQEHRLQLLKKSNDNWQQWQLEIEQLNEQHQKNVSEIKNKLSTEIDERYKEKAELESEIRNLKNNVNQLTESKSHIKNKCKQLIVELQRQKEKVKLLVQKENAICMQEKTNEKPVECKNTQTDILCNVEGSEVSSDFCNQCKIFLQQISNLEQQIQQKTSVEVVKESEDLYKRLQNDLEAKKAKIISLNTNNVNMVKEIMTLKKELTTKASLLRNCRCRIIFKSTENQNSERREDVEKEKCFNLIPESKKEAKPTESKSVYNSQDILKMDIVQEAILKAREEERALLNSGDGPAGTMKCFYLQAKLNKRNKELDLLRKQLTEYRNFPLRKNTEILPSKQPCKERLDFAENNFTHYDNHPIGIASKVQPKKILKERNRETIDSYDLLNHAKKQKMNQVVENVNPTTNSPVLKAGKVSKSTERKDKAKETKRQLELISGEPECKQQ</sequence>
<dbReference type="OrthoDB" id="6428181at2759"/>